<reference evidence="3 4" key="1">
    <citation type="submission" date="2019-05" db="EMBL/GenBank/DDBJ databases">
        <title>Verrucobacter flavum gen. nov., sp. nov. a new member of the family Verrucomicrobiaceae.</title>
        <authorList>
            <person name="Szuroczki S."/>
            <person name="Abbaszade G."/>
            <person name="Szabo A."/>
            <person name="Felfoldi T."/>
            <person name="Schumann P."/>
            <person name="Boka K."/>
            <person name="Keki Z."/>
            <person name="Toumi M."/>
            <person name="Toth E."/>
        </authorList>
    </citation>
    <scope>NUCLEOTIDE SEQUENCE [LARGE SCALE GENOMIC DNA]</scope>
    <source>
        <strain evidence="3 4">MG-N-17</strain>
    </source>
</reference>
<dbReference type="Gene3D" id="2.160.20.20">
    <property type="match status" value="1"/>
</dbReference>
<dbReference type="Pfam" id="PF12951">
    <property type="entry name" value="PATR"/>
    <property type="match status" value="4"/>
</dbReference>
<dbReference type="RefSeq" id="WP_138085892.1">
    <property type="nucleotide sequence ID" value="NZ_VAUV01000006.1"/>
</dbReference>
<dbReference type="Proteomes" id="UP000306196">
    <property type="component" value="Unassembled WGS sequence"/>
</dbReference>
<dbReference type="SUPFAM" id="SSF51126">
    <property type="entry name" value="Pectin lyase-like"/>
    <property type="match status" value="1"/>
</dbReference>
<dbReference type="InterPro" id="IPR012332">
    <property type="entry name" value="Autotransporter_pectin_lyase_C"/>
</dbReference>
<dbReference type="NCBIfam" id="TIGR02595">
    <property type="entry name" value="PEP_CTERM"/>
    <property type="match status" value="1"/>
</dbReference>
<evidence type="ECO:0000256" key="1">
    <source>
        <dbReference type="ARBA" id="ARBA00022729"/>
    </source>
</evidence>
<evidence type="ECO:0000313" key="4">
    <source>
        <dbReference type="Proteomes" id="UP000306196"/>
    </source>
</evidence>
<dbReference type="OrthoDB" id="173857at2"/>
<dbReference type="AlphaFoldDB" id="A0A5R8KFJ6"/>
<name>A0A5R8KFJ6_9BACT</name>
<accession>A0A5R8KFJ6</accession>
<dbReference type="InterPro" id="IPR011050">
    <property type="entry name" value="Pectin_lyase_fold/virulence"/>
</dbReference>
<evidence type="ECO:0000256" key="2">
    <source>
        <dbReference type="SAM" id="SignalP"/>
    </source>
</evidence>
<dbReference type="InterPro" id="IPR013424">
    <property type="entry name" value="Ice-binding_C"/>
</dbReference>
<keyword evidence="4" id="KW-1185">Reference proteome</keyword>
<proteinExistence type="predicted"/>
<keyword evidence="1 2" id="KW-0732">Signal</keyword>
<organism evidence="3 4">
    <name type="scientific">Phragmitibacter flavus</name>
    <dbReference type="NCBI Taxonomy" id="2576071"/>
    <lineage>
        <taxon>Bacteria</taxon>
        <taxon>Pseudomonadati</taxon>
        <taxon>Verrucomicrobiota</taxon>
        <taxon>Verrucomicrobiia</taxon>
        <taxon>Verrucomicrobiales</taxon>
        <taxon>Verrucomicrobiaceae</taxon>
        <taxon>Phragmitibacter</taxon>
    </lineage>
</organism>
<feature type="signal peptide" evidence="2">
    <location>
        <begin position="1"/>
        <end position="23"/>
    </location>
</feature>
<sequence length="943" mass="94360">MPTRPLFFLLSILVVVLPPLAHAQSHNWIGSAGGNWSDPANWAGGSIPSPDNGPFRILTFSNANNQTSNNDITPVSAGVNIDDITFAAGAGAYTLTGTLLDMLGTSASNTDTADITNNSVNTQTIDLNLIARGDFTSALLFNTAAGNIIVNGIISQVGIPNIQKEGAFTLTLNGANTHTGITTINAGTLEAAILANAGVASSLGASSTASSNLVFNGGTLHYTGAANGSTNRGFTLNTNTSTLKTNAGIKATFGGVITGAGNLTITENSSIAFTNGASNFTGVTTINQNALLQVSSLPLGGSTSSLGSSTSDSTNLVFNGGTLEFTGGSAVGTDRGFTLNALGGTLSTVLNSGIRMDGVIVGTGPLNLSGAGYVALTNELNNFSGVITINNGSFLEVRRASVLGEVDADSHTIINNGGTLDLNPNGGNGAGGSIAVAEFITVQSGGIIRNRGSNNSLTNLVTLAGNAIINTDGTNLTIAAGQLSGPAGFTKTGSSTLILSGINTFAGDITISAGTLSVNSLLPSGPLGTSTNNIILDGGAFSYNGGANAITRGFTLTANGGALSAPTAYRVGGKISGDGPLAITGSSYVALSNNDNDYTGVTTIAAGASAYLRNNNVLGATGLASRTEVNGSLVLDPGGASGSGTSLNLTETLNFNDGSTVRVLNQNNTLSGPVAFTGGTTSGDIADNTILTFNTPITGNGGFTLNHLNGTIKNGRVVLTGSNSYSGPTTLVNGNFQVGNTSIGSSTSATTVETPAILSGTGTINALTTLAGTLSPGDNGGTSVGSLTLADLALKDGATLLFKITAANTTIPNQAALATLADPAQSGANDFISVTNTLSSDPNVVLNLNLDFTGLTLVEGMVFDLIDAPTFALTGTPTYNITITGGTLDPALKIDTSRFADAGLLAIVAIPEPTRALLILLGLSLIGLRRRRTFAHLSIGPGN</sequence>
<protein>
    <submittedName>
        <fullName evidence="3">PEP-CTERM sorting domain-containing protein</fullName>
    </submittedName>
</protein>
<evidence type="ECO:0000313" key="3">
    <source>
        <dbReference type="EMBL" id="TLD71063.1"/>
    </source>
</evidence>
<dbReference type="InterPro" id="IPR013425">
    <property type="entry name" value="Autotrns_rpt"/>
</dbReference>
<comment type="caution">
    <text evidence="3">The sequence shown here is derived from an EMBL/GenBank/DDBJ whole genome shotgun (WGS) entry which is preliminary data.</text>
</comment>
<dbReference type="NCBIfam" id="TIGR02601">
    <property type="entry name" value="autotrns_rpt"/>
    <property type="match status" value="2"/>
</dbReference>
<feature type="chain" id="PRO_5024287698" evidence="2">
    <location>
        <begin position="24"/>
        <end position="943"/>
    </location>
</feature>
<dbReference type="EMBL" id="VAUV01000006">
    <property type="protein sequence ID" value="TLD71063.1"/>
    <property type="molecule type" value="Genomic_DNA"/>
</dbReference>
<gene>
    <name evidence="3" type="ORF">FEM03_09120</name>
</gene>